<evidence type="ECO:0000313" key="2">
    <source>
        <dbReference type="EMBL" id="MXV17651.1"/>
    </source>
</evidence>
<dbReference type="CDD" id="cd11576">
    <property type="entry name" value="GH99_GH71_like_2"/>
    <property type="match status" value="1"/>
</dbReference>
<feature type="chain" id="PRO_5029754478" evidence="1">
    <location>
        <begin position="18"/>
        <end position="418"/>
    </location>
</feature>
<evidence type="ECO:0000313" key="3">
    <source>
        <dbReference type="Proteomes" id="UP000451233"/>
    </source>
</evidence>
<organism evidence="2 3">
    <name type="scientific">Hufsiella ginkgonis</name>
    <dbReference type="NCBI Taxonomy" id="2695274"/>
    <lineage>
        <taxon>Bacteria</taxon>
        <taxon>Pseudomonadati</taxon>
        <taxon>Bacteroidota</taxon>
        <taxon>Sphingobacteriia</taxon>
        <taxon>Sphingobacteriales</taxon>
        <taxon>Sphingobacteriaceae</taxon>
        <taxon>Hufsiella</taxon>
    </lineage>
</organism>
<dbReference type="RefSeq" id="WP_160908640.1">
    <property type="nucleotide sequence ID" value="NZ_WVHS01000005.1"/>
</dbReference>
<comment type="caution">
    <text evidence="2">The sequence shown here is derived from an EMBL/GenBank/DDBJ whole genome shotgun (WGS) entry which is preliminary data.</text>
</comment>
<dbReference type="EMBL" id="WVHS01000005">
    <property type="protein sequence ID" value="MXV17651.1"/>
    <property type="molecule type" value="Genomic_DNA"/>
</dbReference>
<accession>A0A7K1Y335</accession>
<dbReference type="AlphaFoldDB" id="A0A7K1Y335"/>
<sequence>MSRPITKLFFLSFLFFAAPSFSQSKHARTSLYKSYKGLVMAGYQGWFNTPTDGANRGWTHFALGGKFEPGFTKVDMWPDVSEYAKTYQTPFLDKEGRQASVFSSHDRSTTDLHFKWMKDYGIDGVFMQRFVSNLKERKSRFHITRVLGNALDAAQTNKRAISVMYDFSGMREGDEEVVINDWKNLVDSLKLTGRPNQTYLYHNGKPLVALWGVGFNDGRRYTLVTIKKIIDFLQHDPVYGNCAILLGVPTHWRELNADAISDPELLEVCKHADIIHPWLVGRYNERSYPRFQAGIKADLEWCKLNKVDYVPVVFPGFSWHNMKPASPFNQTPRNRGNFFWQQVAGCISLGAEMIYVAMFDEIDEGTAIFKISKNPPAGASSFVTFEDDVPPDHYLFLAGYAARMLRKEVPFTATMPKK</sequence>
<proteinExistence type="predicted"/>
<name>A0A7K1Y335_9SPHI</name>
<keyword evidence="3" id="KW-1185">Reference proteome</keyword>
<protein>
    <submittedName>
        <fullName evidence="2">Xylosidase</fullName>
    </submittedName>
</protein>
<keyword evidence="1" id="KW-0732">Signal</keyword>
<evidence type="ECO:0000256" key="1">
    <source>
        <dbReference type="SAM" id="SignalP"/>
    </source>
</evidence>
<feature type="signal peptide" evidence="1">
    <location>
        <begin position="1"/>
        <end position="17"/>
    </location>
</feature>
<dbReference type="Proteomes" id="UP000451233">
    <property type="component" value="Unassembled WGS sequence"/>
</dbReference>
<dbReference type="Gene3D" id="3.20.20.80">
    <property type="entry name" value="Glycosidases"/>
    <property type="match status" value="1"/>
</dbReference>
<reference evidence="2 3" key="1">
    <citation type="submission" date="2019-11" db="EMBL/GenBank/DDBJ databases">
        <title>Pedobacter sp. HMF7056 Genome sequencing and assembly.</title>
        <authorList>
            <person name="Kang H."/>
            <person name="Kim H."/>
            <person name="Joh K."/>
        </authorList>
    </citation>
    <scope>NUCLEOTIDE SEQUENCE [LARGE SCALE GENOMIC DNA]</scope>
    <source>
        <strain evidence="2 3">HMF7056</strain>
    </source>
</reference>
<gene>
    <name evidence="2" type="ORF">GS398_20285</name>
</gene>